<organism evidence="3 4">
    <name type="scientific">Hermetia illucens</name>
    <name type="common">Black soldier fly</name>
    <dbReference type="NCBI Taxonomy" id="343691"/>
    <lineage>
        <taxon>Eukaryota</taxon>
        <taxon>Metazoa</taxon>
        <taxon>Ecdysozoa</taxon>
        <taxon>Arthropoda</taxon>
        <taxon>Hexapoda</taxon>
        <taxon>Insecta</taxon>
        <taxon>Pterygota</taxon>
        <taxon>Neoptera</taxon>
        <taxon>Endopterygota</taxon>
        <taxon>Diptera</taxon>
        <taxon>Brachycera</taxon>
        <taxon>Stratiomyomorpha</taxon>
        <taxon>Stratiomyidae</taxon>
        <taxon>Hermetiinae</taxon>
        <taxon>Hermetia</taxon>
    </lineage>
</organism>
<feature type="chain" id="PRO_5031461247" evidence="2">
    <location>
        <begin position="22"/>
        <end position="697"/>
    </location>
</feature>
<evidence type="ECO:0000313" key="4">
    <source>
        <dbReference type="Proteomes" id="UP000594454"/>
    </source>
</evidence>
<dbReference type="PANTHER" id="PTHR45733">
    <property type="entry name" value="FORMIN-J"/>
    <property type="match status" value="1"/>
</dbReference>
<feature type="region of interest" description="Disordered" evidence="1">
    <location>
        <begin position="261"/>
        <end position="491"/>
    </location>
</feature>
<keyword evidence="4" id="KW-1185">Reference proteome</keyword>
<dbReference type="OrthoDB" id="8068755at2759"/>
<feature type="compositionally biased region" description="Low complexity" evidence="1">
    <location>
        <begin position="438"/>
        <end position="484"/>
    </location>
</feature>
<proteinExistence type="predicted"/>
<feature type="compositionally biased region" description="Gly residues" evidence="1">
    <location>
        <begin position="273"/>
        <end position="286"/>
    </location>
</feature>
<dbReference type="InterPro" id="IPR051144">
    <property type="entry name" value="Formin_homology_domain"/>
</dbReference>
<dbReference type="AlphaFoldDB" id="A0A7R8V178"/>
<gene>
    <name evidence="3" type="ORF">HERILL_LOCUS13418</name>
</gene>
<protein>
    <submittedName>
        <fullName evidence="3">Uncharacterized protein</fullName>
    </submittedName>
</protein>
<name>A0A7R8V178_HERIL</name>
<dbReference type="PANTHER" id="PTHR45733:SF8">
    <property type="entry name" value="FORMIN-J"/>
    <property type="match status" value="1"/>
</dbReference>
<dbReference type="EMBL" id="LR899013">
    <property type="protein sequence ID" value="CAD7090965.1"/>
    <property type="molecule type" value="Genomic_DNA"/>
</dbReference>
<feature type="compositionally biased region" description="Basic and acidic residues" evidence="1">
    <location>
        <begin position="261"/>
        <end position="270"/>
    </location>
</feature>
<dbReference type="Proteomes" id="UP000594454">
    <property type="component" value="Chromosome 5"/>
</dbReference>
<evidence type="ECO:0000313" key="3">
    <source>
        <dbReference type="EMBL" id="CAD7090965.1"/>
    </source>
</evidence>
<reference evidence="3 4" key="1">
    <citation type="submission" date="2020-11" db="EMBL/GenBank/DDBJ databases">
        <authorList>
            <person name="Wallbank WR R."/>
            <person name="Pardo Diaz C."/>
            <person name="Kozak K."/>
            <person name="Martin S."/>
            <person name="Jiggins C."/>
            <person name="Moest M."/>
            <person name="Warren A I."/>
            <person name="Generalovic N T."/>
            <person name="Byers J.R.P. K."/>
            <person name="Montejo-Kovacevich G."/>
            <person name="Yen C E."/>
        </authorList>
    </citation>
    <scope>NUCLEOTIDE SEQUENCE [LARGE SCALE GENOMIC DNA]</scope>
</reference>
<feature type="signal peptide" evidence="2">
    <location>
        <begin position="1"/>
        <end position="21"/>
    </location>
</feature>
<accession>A0A7R8V178</accession>
<feature type="compositionally biased region" description="Low complexity" evidence="1">
    <location>
        <begin position="417"/>
        <end position="430"/>
    </location>
</feature>
<evidence type="ECO:0000256" key="2">
    <source>
        <dbReference type="SAM" id="SignalP"/>
    </source>
</evidence>
<keyword evidence="2" id="KW-0732">Signal</keyword>
<sequence>MGYRVVSIIVFGLLLHSWTNCNTQAQLLRNALFGSQRYQDGSASNANSGAFSRNVGIGNLGGISTSGTRSQSVTRENGGIEIDKSKSISKGVNIGNLGISSSLSSSKSYSTNGGLGGGLSHDVNVGKVGLETSLSTDNLRNGFGLKKDKNGGLTLDLGLLEFDLHKNKQNPVGGSQAQTNAGAFATGAGAQTNAQSQSQSNDRKFGLLDISSSRSRSKSNAVSQNGQTGAYADGLANAAQSGGRTQGLFGRFKRQDIVFPEELHTTERRHAAGFGGRNRGGGGGFKSPGFEQQSAANTQTQSERNKHGNFQNNAASSQGSNLAQDGSSGQLSSANTMQQNFQTAGQSGNKNSAQSQSLNFDKTNTDASSSNADTSHIIGHNSETFEANSGSMSHQQNQFGSASNSAQTNSKTINEKGIQGSQSSGQSQSIFTGPNGGNSASNSASNAQSSKGPGFSSSSASSSSSSFSNGRGGQTSSSSSSSSGTAGGRHHHVRSLRNFKANSTEVEIPNNGIALQYNAAGDAKYQNGSKEYQVQPRTFDIIFSAIAGLFAPTTTRIPPCVLYPCRPPMPPPCGSYPCGPPMRPPVMAPAPPPPVPVPMPPRYPCCAQCLQPCYRPYPYYPPIIIGGTYPPFFTTTAASFFGFGATTPNYNNIYVFPNGGPYYPFGYYRARNGRIWHSGNSSEVQHFSDSQKKNSER</sequence>
<feature type="compositionally biased region" description="Polar residues" evidence="1">
    <location>
        <begin position="381"/>
        <end position="412"/>
    </location>
</feature>
<feature type="compositionally biased region" description="Polar residues" evidence="1">
    <location>
        <begin position="290"/>
        <end position="374"/>
    </location>
</feature>
<dbReference type="InParanoid" id="A0A7R8V178"/>
<evidence type="ECO:0000256" key="1">
    <source>
        <dbReference type="SAM" id="MobiDB-lite"/>
    </source>
</evidence>